<dbReference type="Pfam" id="PF05920">
    <property type="entry name" value="Homeobox_KN"/>
    <property type="match status" value="1"/>
</dbReference>
<accession>A0A4Q4M1Z8</accession>
<feature type="region of interest" description="Disordered" evidence="4">
    <location>
        <begin position="267"/>
        <end position="317"/>
    </location>
</feature>
<feature type="compositionally biased region" description="Basic and acidic residues" evidence="4">
    <location>
        <begin position="192"/>
        <end position="206"/>
    </location>
</feature>
<evidence type="ECO:0000256" key="1">
    <source>
        <dbReference type="ARBA" id="ARBA00023125"/>
    </source>
</evidence>
<dbReference type="GO" id="GO:0003677">
    <property type="term" value="F:DNA binding"/>
    <property type="evidence" value="ECO:0007669"/>
    <property type="project" value="UniProtKB-KW"/>
</dbReference>
<evidence type="ECO:0000256" key="2">
    <source>
        <dbReference type="ARBA" id="ARBA00023155"/>
    </source>
</evidence>
<dbReference type="SMART" id="SM00355">
    <property type="entry name" value="ZnF_C2H2"/>
    <property type="match status" value="2"/>
</dbReference>
<feature type="domain" description="C2H2-type" evidence="5">
    <location>
        <begin position="322"/>
        <end position="346"/>
    </location>
</feature>
<feature type="domain" description="C2H2-type" evidence="5">
    <location>
        <begin position="445"/>
        <end position="467"/>
    </location>
</feature>
<dbReference type="Gene3D" id="1.10.10.60">
    <property type="entry name" value="Homeodomain-like"/>
    <property type="match status" value="1"/>
</dbReference>
<evidence type="ECO:0000259" key="5">
    <source>
        <dbReference type="SMART" id="SM00355"/>
    </source>
</evidence>
<dbReference type="InterPro" id="IPR013087">
    <property type="entry name" value="Znf_C2H2_type"/>
</dbReference>
<dbReference type="GO" id="GO:0006355">
    <property type="term" value="P:regulation of DNA-templated transcription"/>
    <property type="evidence" value="ECO:0007669"/>
    <property type="project" value="InterPro"/>
</dbReference>
<dbReference type="Proteomes" id="UP000292402">
    <property type="component" value="Unassembled WGS sequence"/>
</dbReference>
<feature type="region of interest" description="Disordered" evidence="4">
    <location>
        <begin position="177"/>
        <end position="206"/>
    </location>
</feature>
<feature type="compositionally biased region" description="Polar residues" evidence="4">
    <location>
        <begin position="295"/>
        <end position="317"/>
    </location>
</feature>
<evidence type="ECO:0000313" key="6">
    <source>
        <dbReference type="EMBL" id="RYN39888.1"/>
    </source>
</evidence>
<keyword evidence="2" id="KW-0371">Homeobox</keyword>
<dbReference type="InterPro" id="IPR008422">
    <property type="entry name" value="KN_HD"/>
</dbReference>
<gene>
    <name evidence="6" type="ORF">AA0114_g11230</name>
</gene>
<reference evidence="7" key="1">
    <citation type="journal article" date="2019" name="bioRxiv">
        <title>Genomics, evolutionary history and diagnostics of the Alternaria alternata species group including apple and Asian pear pathotypes.</title>
        <authorList>
            <person name="Armitage A.D."/>
            <person name="Cockerton H.M."/>
            <person name="Sreenivasaprasad S."/>
            <person name="Woodhall J.W."/>
            <person name="Lane C.R."/>
            <person name="Harrison R.J."/>
            <person name="Clarkson J.P."/>
        </authorList>
    </citation>
    <scope>NUCLEOTIDE SEQUENCE [LARGE SCALE GENOMIC DNA]</scope>
    <source>
        <strain evidence="7">FERA 1082</strain>
    </source>
</reference>
<keyword evidence="1" id="KW-0238">DNA-binding</keyword>
<organism evidence="6 7">
    <name type="scientific">Alternaria tenuissima</name>
    <dbReference type="NCBI Taxonomy" id="119927"/>
    <lineage>
        <taxon>Eukaryota</taxon>
        <taxon>Fungi</taxon>
        <taxon>Dikarya</taxon>
        <taxon>Ascomycota</taxon>
        <taxon>Pezizomycotina</taxon>
        <taxon>Dothideomycetes</taxon>
        <taxon>Pleosporomycetidae</taxon>
        <taxon>Pleosporales</taxon>
        <taxon>Pleosporineae</taxon>
        <taxon>Pleosporaceae</taxon>
        <taxon>Alternaria</taxon>
        <taxon>Alternaria sect. Alternaria</taxon>
        <taxon>Alternaria alternata complex</taxon>
    </lineage>
</organism>
<sequence>MDTNRRLPPAGPSQPSPQIYKIRQTRSTPSASSAYLRNNHYCISTTATIDTPTLCYNTCDQAPPVFSDAPHYSQHAREPWLLARSDHEPTSTDDFGTGVAFTDPSLQELSEPPWLQESLQATIPGHVALSDLELMPSSFDYGDLSPLVDWCDNAESTAYLNSTSPILSSTWTDDSSLTSLHERSPASQTCETSKEPGRSLPHGRMDPARRWLHAHPFNQYPTTEQKIKLAAAAGMTIPQWNCRLTNLRKRDRHVLDELCNDLDVNVNAPGASHHRGSLESPVSSRKGKRRYMSRPSPTIGTGSTVQLPDSSSDGSGDTANRYHCTVCPQKSFKNPSSWKRHEAGVHHFGSTRWFCLLNNTLIMPGMKCVFCSDTVHDMNHFDQHNIQVCLAEDKSARVFDRKDGLKQHVVGKHLSTANDYTKKGFEPPDAWSETEDGFSPNPDGLWCGFCKCSFETTTARMDHVAQHFKNGFQISKWVSRQDSSKIMFA</sequence>
<dbReference type="EMBL" id="PDXA01000056">
    <property type="protein sequence ID" value="RYN39888.1"/>
    <property type="molecule type" value="Genomic_DNA"/>
</dbReference>
<dbReference type="AlphaFoldDB" id="A0A4Q4M1Z8"/>
<protein>
    <recommendedName>
        <fullName evidence="5">C2H2-type domain-containing protein</fullName>
    </recommendedName>
</protein>
<evidence type="ECO:0000313" key="7">
    <source>
        <dbReference type="Proteomes" id="UP000292402"/>
    </source>
</evidence>
<keyword evidence="3" id="KW-0539">Nucleus</keyword>
<evidence type="ECO:0000256" key="3">
    <source>
        <dbReference type="ARBA" id="ARBA00023242"/>
    </source>
</evidence>
<name>A0A4Q4M1Z8_9PLEO</name>
<evidence type="ECO:0000256" key="4">
    <source>
        <dbReference type="SAM" id="MobiDB-lite"/>
    </source>
</evidence>
<comment type="caution">
    <text evidence="6">The sequence shown here is derived from an EMBL/GenBank/DDBJ whole genome shotgun (WGS) entry which is preliminary data.</text>
</comment>
<proteinExistence type="predicted"/>